<proteinExistence type="predicted"/>
<dbReference type="EMBL" id="KQ977532">
    <property type="protein sequence ID" value="KYN02102.1"/>
    <property type="molecule type" value="Genomic_DNA"/>
</dbReference>
<name>A0A195CNP9_9HYME</name>
<feature type="non-terminal residue" evidence="1">
    <location>
        <position position="1"/>
    </location>
</feature>
<evidence type="ECO:0000313" key="1">
    <source>
        <dbReference type="EMBL" id="KYN02102.1"/>
    </source>
</evidence>
<evidence type="ECO:0000313" key="2">
    <source>
        <dbReference type="Proteomes" id="UP000078542"/>
    </source>
</evidence>
<protein>
    <submittedName>
        <fullName evidence="1">Uncharacterized protein</fullName>
    </submittedName>
</protein>
<accession>A0A195CNP9</accession>
<dbReference type="AlphaFoldDB" id="A0A195CNP9"/>
<gene>
    <name evidence="1" type="ORF">ALC62_07092</name>
</gene>
<reference evidence="1 2" key="1">
    <citation type="submission" date="2016-03" db="EMBL/GenBank/DDBJ databases">
        <title>Cyphomyrmex costatus WGS genome.</title>
        <authorList>
            <person name="Nygaard S."/>
            <person name="Hu H."/>
            <person name="Boomsma J."/>
            <person name="Zhang G."/>
        </authorList>
    </citation>
    <scope>NUCLEOTIDE SEQUENCE [LARGE SCALE GENOMIC DNA]</scope>
    <source>
        <strain evidence="1">MS0001</strain>
        <tissue evidence="1">Whole body</tissue>
    </source>
</reference>
<sequence>YFSLRRKFAEKLGWHSSHVEFSQHLSRFVVHILILVHIHDLEKSSCHSLLPLRSPPTVSPVVMLFLSSRDRDVRSAVSVAPAARSCIICTAASVVLPNVHESDRVPPDAVCRRDATTGSSVQKLRDERWGPSKGLESDWIELHFLCRNKINIDSLLTIGNSILYFIPLGFAAS</sequence>
<dbReference type="Proteomes" id="UP000078542">
    <property type="component" value="Unassembled WGS sequence"/>
</dbReference>
<keyword evidence="2" id="KW-1185">Reference proteome</keyword>
<organism evidence="1 2">
    <name type="scientific">Cyphomyrmex costatus</name>
    <dbReference type="NCBI Taxonomy" id="456900"/>
    <lineage>
        <taxon>Eukaryota</taxon>
        <taxon>Metazoa</taxon>
        <taxon>Ecdysozoa</taxon>
        <taxon>Arthropoda</taxon>
        <taxon>Hexapoda</taxon>
        <taxon>Insecta</taxon>
        <taxon>Pterygota</taxon>
        <taxon>Neoptera</taxon>
        <taxon>Endopterygota</taxon>
        <taxon>Hymenoptera</taxon>
        <taxon>Apocrita</taxon>
        <taxon>Aculeata</taxon>
        <taxon>Formicoidea</taxon>
        <taxon>Formicidae</taxon>
        <taxon>Myrmicinae</taxon>
        <taxon>Cyphomyrmex</taxon>
    </lineage>
</organism>